<evidence type="ECO:0000256" key="1">
    <source>
        <dbReference type="ARBA" id="ARBA00009054"/>
    </source>
</evidence>
<feature type="compositionally biased region" description="Acidic residues" evidence="7">
    <location>
        <begin position="8"/>
        <end position="30"/>
    </location>
</feature>
<dbReference type="Gene3D" id="2.30.22.10">
    <property type="entry name" value="Head domain of nucleotide exchange factor GrpE"/>
    <property type="match status" value="1"/>
</dbReference>
<keyword evidence="6" id="KW-0175">Coiled coil</keyword>
<keyword evidence="3 4" id="KW-0346">Stress response</keyword>
<dbReference type="InterPro" id="IPR013805">
    <property type="entry name" value="GrpE_CC"/>
</dbReference>
<feature type="coiled-coil region" evidence="6">
    <location>
        <begin position="74"/>
        <end position="159"/>
    </location>
</feature>
<comment type="subcellular location">
    <subcellularLocation>
        <location evidence="3">Cytoplasm</location>
    </subcellularLocation>
</comment>
<dbReference type="AlphaFoldDB" id="A0A498L2U8"/>
<evidence type="ECO:0000256" key="7">
    <source>
        <dbReference type="SAM" id="MobiDB-lite"/>
    </source>
</evidence>
<evidence type="ECO:0000256" key="2">
    <source>
        <dbReference type="ARBA" id="ARBA00023186"/>
    </source>
</evidence>
<dbReference type="Gene3D" id="3.90.20.20">
    <property type="match status" value="1"/>
</dbReference>
<comment type="function">
    <text evidence="3 4">Participates actively in the response to hyperosmotic and heat shock by preventing the aggregation of stress-denatured proteins, in association with DnaK and GrpE. It is the nucleotide exchange factor for DnaK and may function as a thermosensor. Unfolded proteins bind initially to DnaJ; upon interaction with the DnaJ-bound protein, DnaK hydrolyzes its bound ATP, resulting in the formation of a stable complex. GrpE releases ADP from DnaK; ATP binding to DnaK triggers the release of the substrate protein, thus completing the reaction cycle. Several rounds of ATP-dependent interactions between DnaJ, DnaK and GrpE are required for fully efficient folding.</text>
</comment>
<dbReference type="OrthoDB" id="372230at2157"/>
<evidence type="ECO:0000256" key="5">
    <source>
        <dbReference type="RuleBase" id="RU004478"/>
    </source>
</evidence>
<keyword evidence="2 3" id="KW-0143">Chaperone</keyword>
<dbReference type="PROSITE" id="PS01071">
    <property type="entry name" value="GRPE"/>
    <property type="match status" value="1"/>
</dbReference>
<dbReference type="InterPro" id="IPR009012">
    <property type="entry name" value="GrpE_head"/>
</dbReference>
<dbReference type="Proteomes" id="UP000289691">
    <property type="component" value="Unassembled WGS sequence"/>
</dbReference>
<dbReference type="CDD" id="cd00446">
    <property type="entry name" value="GrpE"/>
    <property type="match status" value="1"/>
</dbReference>
<dbReference type="GO" id="GO:0006457">
    <property type="term" value="P:protein folding"/>
    <property type="evidence" value="ECO:0007669"/>
    <property type="project" value="InterPro"/>
</dbReference>
<evidence type="ECO:0000313" key="8">
    <source>
        <dbReference type="EMBL" id="RXK48335.1"/>
    </source>
</evidence>
<dbReference type="EMBL" id="RDFA01000004">
    <property type="protein sequence ID" value="RXK48335.1"/>
    <property type="molecule type" value="Genomic_DNA"/>
</dbReference>
<keyword evidence="9" id="KW-1185">Reference proteome</keyword>
<accession>A0A498L2U8</accession>
<evidence type="ECO:0000313" key="9">
    <source>
        <dbReference type="Proteomes" id="UP000289691"/>
    </source>
</evidence>
<comment type="subunit">
    <text evidence="3">Homodimer.</text>
</comment>
<gene>
    <name evidence="3 8" type="primary">grpE</name>
    <name evidence="8" type="ORF">EAF64_11685</name>
</gene>
<organism evidence="8 9">
    <name type="scientific">Halorientalis pallida</name>
    <dbReference type="NCBI Taxonomy" id="2479928"/>
    <lineage>
        <taxon>Archaea</taxon>
        <taxon>Methanobacteriati</taxon>
        <taxon>Methanobacteriota</taxon>
        <taxon>Stenosarchaea group</taxon>
        <taxon>Halobacteria</taxon>
        <taxon>Halobacteriales</taxon>
        <taxon>Haloarculaceae</taxon>
        <taxon>Halorientalis</taxon>
    </lineage>
</organism>
<evidence type="ECO:0000256" key="4">
    <source>
        <dbReference type="RuleBase" id="RU000639"/>
    </source>
</evidence>
<feature type="region of interest" description="Disordered" evidence="7">
    <location>
        <begin position="1"/>
        <end position="71"/>
    </location>
</feature>
<dbReference type="Pfam" id="PF01025">
    <property type="entry name" value="GrpE"/>
    <property type="match status" value="1"/>
</dbReference>
<dbReference type="GO" id="GO:0000774">
    <property type="term" value="F:adenyl-nucleotide exchange factor activity"/>
    <property type="evidence" value="ECO:0007669"/>
    <property type="project" value="InterPro"/>
</dbReference>
<evidence type="ECO:0000256" key="3">
    <source>
        <dbReference type="HAMAP-Rule" id="MF_01151"/>
    </source>
</evidence>
<feature type="compositionally biased region" description="Acidic residues" evidence="7">
    <location>
        <begin position="40"/>
        <end position="61"/>
    </location>
</feature>
<keyword evidence="3" id="KW-0963">Cytoplasm</keyword>
<protein>
    <recommendedName>
        <fullName evidence="3 4">Protein GrpE</fullName>
    </recommendedName>
    <alternativeName>
        <fullName evidence="3">HSP-70 cofactor</fullName>
    </alternativeName>
</protein>
<dbReference type="GO" id="GO:0051087">
    <property type="term" value="F:protein-folding chaperone binding"/>
    <property type="evidence" value="ECO:0007669"/>
    <property type="project" value="InterPro"/>
</dbReference>
<dbReference type="RefSeq" id="WP_129069176.1">
    <property type="nucleotide sequence ID" value="NZ_RDFA01000004.1"/>
</dbReference>
<name>A0A498L2U8_9EURY</name>
<dbReference type="InterPro" id="IPR000740">
    <property type="entry name" value="GrpE"/>
</dbReference>
<comment type="similarity">
    <text evidence="1 3 5">Belongs to the GrpE family.</text>
</comment>
<comment type="caution">
    <text evidence="8">The sequence shown here is derived from an EMBL/GenBank/DDBJ whole genome shotgun (WGS) entry which is preliminary data.</text>
</comment>
<evidence type="ECO:0000256" key="6">
    <source>
        <dbReference type="SAM" id="Coils"/>
    </source>
</evidence>
<dbReference type="GO" id="GO:0005737">
    <property type="term" value="C:cytoplasm"/>
    <property type="evidence" value="ECO:0007669"/>
    <property type="project" value="UniProtKB-SubCell"/>
</dbReference>
<dbReference type="PANTHER" id="PTHR21237:SF23">
    <property type="entry name" value="GRPE PROTEIN HOMOLOG, MITOCHONDRIAL"/>
    <property type="match status" value="1"/>
</dbReference>
<reference evidence="8 9" key="1">
    <citation type="submission" date="2019-01" db="EMBL/GenBank/DDBJ databases">
        <title>Halorientalis sp. F13-25 a new haloarchaeum isolated from hypersaline water.</title>
        <authorList>
            <person name="Ana D.-V."/>
            <person name="Cristina S.-P."/>
            <person name="Antonio V."/>
        </authorList>
    </citation>
    <scope>NUCLEOTIDE SEQUENCE [LARGE SCALE GENOMIC DNA]</scope>
    <source>
        <strain evidence="8 9">F13-25</strain>
    </source>
</reference>
<sequence>MSEQDASGTDDADEPAADDAADASPDDEASADGTSAAEWDSLDDVAEDGEGSDDASEDFEAGGDLLDRVASADDEQLANEIASLRMRVDSLESELETREEKAEELESKLARTKADFQNYKKRMKKRREDEKQRATEDLVERLLDVRDNLKRALEQDEGADIRDGIEATLRQFDEELRQENVTEIEPEPGQDVDPQRHEVLLRVESDQPAGTIAEVHRPGYEMADKVIRTAQVTVSEE</sequence>
<dbReference type="GO" id="GO:0051082">
    <property type="term" value="F:unfolded protein binding"/>
    <property type="evidence" value="ECO:0007669"/>
    <property type="project" value="TreeGrafter"/>
</dbReference>
<dbReference type="PRINTS" id="PR00773">
    <property type="entry name" value="GRPEPROTEIN"/>
</dbReference>
<dbReference type="PANTHER" id="PTHR21237">
    <property type="entry name" value="GRPE PROTEIN"/>
    <property type="match status" value="1"/>
</dbReference>
<proteinExistence type="inferred from homology"/>
<dbReference type="SUPFAM" id="SSF58014">
    <property type="entry name" value="Coiled-coil domain of nucleotide exchange factor GrpE"/>
    <property type="match status" value="1"/>
</dbReference>
<dbReference type="SUPFAM" id="SSF51064">
    <property type="entry name" value="Head domain of nucleotide exchange factor GrpE"/>
    <property type="match status" value="1"/>
</dbReference>
<dbReference type="GO" id="GO:0042803">
    <property type="term" value="F:protein homodimerization activity"/>
    <property type="evidence" value="ECO:0007669"/>
    <property type="project" value="InterPro"/>
</dbReference>
<dbReference type="HAMAP" id="MF_01151">
    <property type="entry name" value="GrpE"/>
    <property type="match status" value="1"/>
</dbReference>